<sequence>MNVVPLLFVDKVDNAKAAGAIGVVMYNNTDGEIPVDVPGLALPTIKLSKAEGTALIKAIEAGNDTTAFSIQFVKELSEQVADFSSRGPVVDTWMIKPDLSAPGVSIVSTIPTHDPSQPYGYGSKQGTSMASPHVAGVQRSSNKQNHRTQLNKSKHC</sequence>
<dbReference type="InterPro" id="IPR036852">
    <property type="entry name" value="Peptidase_S8/S53_dom_sf"/>
</dbReference>
<dbReference type="Proteomes" id="UP000464658">
    <property type="component" value="Chromosome"/>
</dbReference>
<gene>
    <name evidence="7" type="ORF">BsIDN1_66950</name>
</gene>
<dbReference type="PANTHER" id="PTHR10795">
    <property type="entry name" value="PROPROTEIN CONVERTASE SUBTILISIN/KEXIN"/>
    <property type="match status" value="1"/>
</dbReference>
<proteinExistence type="inferred from homology"/>
<dbReference type="EMBL" id="AP021906">
    <property type="protein sequence ID" value="BBP93077.1"/>
    <property type="molecule type" value="Genomic_DNA"/>
</dbReference>
<feature type="region of interest" description="Disordered" evidence="5">
    <location>
        <begin position="111"/>
        <end position="156"/>
    </location>
</feature>
<dbReference type="SUPFAM" id="SSF52025">
    <property type="entry name" value="PA domain"/>
    <property type="match status" value="1"/>
</dbReference>
<dbReference type="PROSITE" id="PS51892">
    <property type="entry name" value="SUBTILASE"/>
    <property type="match status" value="1"/>
</dbReference>
<dbReference type="AlphaFoldDB" id="A0A5S9MI14"/>
<evidence type="ECO:0000256" key="4">
    <source>
        <dbReference type="PROSITE-ProRule" id="PRU01240"/>
    </source>
</evidence>
<comment type="caution">
    <text evidence="4">Lacks conserved residue(s) required for the propagation of feature annotation.</text>
</comment>
<evidence type="ECO:0000256" key="1">
    <source>
        <dbReference type="ARBA" id="ARBA00022670"/>
    </source>
</evidence>
<evidence type="ECO:0000256" key="2">
    <source>
        <dbReference type="ARBA" id="ARBA00022801"/>
    </source>
</evidence>
<evidence type="ECO:0000259" key="6">
    <source>
        <dbReference type="Pfam" id="PF00082"/>
    </source>
</evidence>
<feature type="domain" description="Peptidase S8/S53" evidence="6">
    <location>
        <begin position="14"/>
        <end position="137"/>
    </location>
</feature>
<name>A0A5S9MI14_BACIA</name>
<accession>A0A5S9MI14</accession>
<dbReference type="GO" id="GO:0004252">
    <property type="term" value="F:serine-type endopeptidase activity"/>
    <property type="evidence" value="ECO:0007669"/>
    <property type="project" value="InterPro"/>
</dbReference>
<evidence type="ECO:0000256" key="5">
    <source>
        <dbReference type="SAM" id="MobiDB-lite"/>
    </source>
</evidence>
<reference evidence="7 8" key="1">
    <citation type="submission" date="2019-12" db="EMBL/GenBank/DDBJ databases">
        <title>Full genome sequence of a Bacillus safensis strain isolated from commercially available natto in Indonesia.</title>
        <authorList>
            <person name="Yoshida M."/>
            <person name="Uomi M."/>
            <person name="Waturangi D."/>
            <person name="Ekaputri J.J."/>
            <person name="Setiamarga D.H.E."/>
        </authorList>
    </citation>
    <scope>NUCLEOTIDE SEQUENCE [LARGE SCALE GENOMIC DNA]</scope>
    <source>
        <strain evidence="7 8">IDN1</strain>
    </source>
</reference>
<dbReference type="SUPFAM" id="SSF52743">
    <property type="entry name" value="Subtilisin-like"/>
    <property type="match status" value="1"/>
</dbReference>
<protein>
    <recommendedName>
        <fullName evidence="6">Peptidase S8/S53 domain-containing protein</fullName>
    </recommendedName>
</protein>
<keyword evidence="3" id="KW-0720">Serine protease</keyword>
<dbReference type="GO" id="GO:0006508">
    <property type="term" value="P:proteolysis"/>
    <property type="evidence" value="ECO:0007669"/>
    <property type="project" value="UniProtKB-KW"/>
</dbReference>
<organism evidence="7 8">
    <name type="scientific">Bacillus safensis</name>
    <dbReference type="NCBI Taxonomy" id="561879"/>
    <lineage>
        <taxon>Bacteria</taxon>
        <taxon>Bacillati</taxon>
        <taxon>Bacillota</taxon>
        <taxon>Bacilli</taxon>
        <taxon>Bacillales</taxon>
        <taxon>Bacillaceae</taxon>
        <taxon>Bacillus</taxon>
    </lineage>
</organism>
<dbReference type="InterPro" id="IPR046450">
    <property type="entry name" value="PA_dom_sf"/>
</dbReference>
<dbReference type="Gene3D" id="3.40.50.200">
    <property type="entry name" value="Peptidase S8/S53 domain"/>
    <property type="match status" value="1"/>
</dbReference>
<feature type="compositionally biased region" description="Polar residues" evidence="5">
    <location>
        <begin position="138"/>
        <end position="156"/>
    </location>
</feature>
<comment type="similarity">
    <text evidence="4">Belongs to the peptidase S8 family.</text>
</comment>
<dbReference type="PROSITE" id="PS00138">
    <property type="entry name" value="SUBTILASE_SER"/>
    <property type="match status" value="1"/>
</dbReference>
<evidence type="ECO:0000313" key="8">
    <source>
        <dbReference type="Proteomes" id="UP000464658"/>
    </source>
</evidence>
<keyword evidence="2" id="KW-0378">Hydrolase</keyword>
<evidence type="ECO:0000256" key="3">
    <source>
        <dbReference type="ARBA" id="ARBA00022825"/>
    </source>
</evidence>
<dbReference type="Pfam" id="PF00082">
    <property type="entry name" value="Peptidase_S8"/>
    <property type="match status" value="1"/>
</dbReference>
<evidence type="ECO:0000313" key="7">
    <source>
        <dbReference type="EMBL" id="BBP93077.1"/>
    </source>
</evidence>
<keyword evidence="1" id="KW-0645">Protease</keyword>
<dbReference type="InterPro" id="IPR045051">
    <property type="entry name" value="SBT"/>
</dbReference>
<dbReference type="Gene3D" id="3.50.30.30">
    <property type="match status" value="1"/>
</dbReference>
<dbReference type="InterPro" id="IPR000209">
    <property type="entry name" value="Peptidase_S8/S53_dom"/>
</dbReference>
<dbReference type="InterPro" id="IPR023828">
    <property type="entry name" value="Peptidase_S8_Ser-AS"/>
</dbReference>